<sequence length="80" mass="8900">MKDSEHPFFRPLWRRVAIVAVCLGWAVVEFATGAPFWGTIALGFAGYAVWQFFYLYKPADEGKASAEAEPEASADTEPKE</sequence>
<dbReference type="EMBL" id="VLKT01000042">
    <property type="protein sequence ID" value="TWI27872.1"/>
    <property type="molecule type" value="Genomic_DNA"/>
</dbReference>
<feature type="transmembrane region" description="Helical" evidence="1">
    <location>
        <begin position="12"/>
        <end position="28"/>
    </location>
</feature>
<feature type="transmembrane region" description="Helical" evidence="1">
    <location>
        <begin position="34"/>
        <end position="56"/>
    </location>
</feature>
<name>A0A562N6Q0_9HYPH</name>
<protein>
    <recommendedName>
        <fullName evidence="4">DUF3329 domain-containing protein</fullName>
    </recommendedName>
</protein>
<dbReference type="OrthoDB" id="7362327at2"/>
<evidence type="ECO:0000256" key="1">
    <source>
        <dbReference type="SAM" id="Phobius"/>
    </source>
</evidence>
<keyword evidence="3" id="KW-1185">Reference proteome</keyword>
<evidence type="ECO:0008006" key="4">
    <source>
        <dbReference type="Google" id="ProtNLM"/>
    </source>
</evidence>
<dbReference type="RefSeq" id="WP_145721525.1">
    <property type="nucleotide sequence ID" value="NZ_BSPF01000109.1"/>
</dbReference>
<reference evidence="2 3" key="1">
    <citation type="journal article" date="2015" name="Stand. Genomic Sci.">
        <title>Genomic Encyclopedia of Bacterial and Archaeal Type Strains, Phase III: the genomes of soil and plant-associated and newly described type strains.</title>
        <authorList>
            <person name="Whitman W.B."/>
            <person name="Woyke T."/>
            <person name="Klenk H.P."/>
            <person name="Zhou Y."/>
            <person name="Lilburn T.G."/>
            <person name="Beck B.J."/>
            <person name="De Vos P."/>
            <person name="Vandamme P."/>
            <person name="Eisen J.A."/>
            <person name="Garrity G."/>
            <person name="Hugenholtz P."/>
            <person name="Kyrpides N.C."/>
        </authorList>
    </citation>
    <scope>NUCLEOTIDE SEQUENCE [LARGE SCALE GENOMIC DNA]</scope>
    <source>
        <strain evidence="2 3">CGMCC 1.2546</strain>
    </source>
</reference>
<evidence type="ECO:0000313" key="2">
    <source>
        <dbReference type="EMBL" id="TWI27872.1"/>
    </source>
</evidence>
<keyword evidence="1" id="KW-0472">Membrane</keyword>
<proteinExistence type="predicted"/>
<organism evidence="2 3">
    <name type="scientific">Mesorhizobium tianshanense</name>
    <dbReference type="NCBI Taxonomy" id="39844"/>
    <lineage>
        <taxon>Bacteria</taxon>
        <taxon>Pseudomonadati</taxon>
        <taxon>Pseudomonadota</taxon>
        <taxon>Alphaproteobacteria</taxon>
        <taxon>Hyphomicrobiales</taxon>
        <taxon>Phyllobacteriaceae</taxon>
        <taxon>Mesorhizobium</taxon>
    </lineage>
</organism>
<comment type="caution">
    <text evidence="2">The sequence shown here is derived from an EMBL/GenBank/DDBJ whole genome shotgun (WGS) entry which is preliminary data.</text>
</comment>
<accession>A0A562N6Q0</accession>
<evidence type="ECO:0000313" key="3">
    <source>
        <dbReference type="Proteomes" id="UP000317122"/>
    </source>
</evidence>
<keyword evidence="1" id="KW-0812">Transmembrane</keyword>
<dbReference type="Proteomes" id="UP000317122">
    <property type="component" value="Unassembled WGS sequence"/>
</dbReference>
<dbReference type="AlphaFoldDB" id="A0A562N6Q0"/>
<gene>
    <name evidence="2" type="ORF">IQ26_05523</name>
</gene>
<keyword evidence="1" id="KW-1133">Transmembrane helix</keyword>